<keyword evidence="2" id="KW-1185">Reference proteome</keyword>
<sequence>MKAGGGVGLWFSPNVARSCETDTQSNWRRGKEMRMVEGLRYVTIGEDRVPPMRTSRLWHYIAITGLPLCCPVCAHRVAGKID</sequence>
<name>A0A067PJN6_9AGAM</name>
<dbReference type="HOGENOM" id="CLU_2558597_0_0_1"/>
<accession>A0A067PJN6</accession>
<gene>
    <name evidence="1" type="ORF">JAAARDRAFT_38644</name>
</gene>
<reference evidence="2" key="1">
    <citation type="journal article" date="2014" name="Proc. Natl. Acad. Sci. U.S.A.">
        <title>Extensive sampling of basidiomycete genomes demonstrates inadequacy of the white-rot/brown-rot paradigm for wood decay fungi.</title>
        <authorList>
            <person name="Riley R."/>
            <person name="Salamov A.A."/>
            <person name="Brown D.W."/>
            <person name="Nagy L.G."/>
            <person name="Floudas D."/>
            <person name="Held B.W."/>
            <person name="Levasseur A."/>
            <person name="Lombard V."/>
            <person name="Morin E."/>
            <person name="Otillar R."/>
            <person name="Lindquist E.A."/>
            <person name="Sun H."/>
            <person name="LaButti K.M."/>
            <person name="Schmutz J."/>
            <person name="Jabbour D."/>
            <person name="Luo H."/>
            <person name="Baker S.E."/>
            <person name="Pisabarro A.G."/>
            <person name="Walton J.D."/>
            <person name="Blanchette R.A."/>
            <person name="Henrissat B."/>
            <person name="Martin F."/>
            <person name="Cullen D."/>
            <person name="Hibbett D.S."/>
            <person name="Grigoriev I.V."/>
        </authorList>
    </citation>
    <scope>NUCLEOTIDE SEQUENCE [LARGE SCALE GENOMIC DNA]</scope>
    <source>
        <strain evidence="2">MUCL 33604</strain>
    </source>
</reference>
<proteinExistence type="predicted"/>
<protein>
    <submittedName>
        <fullName evidence="1">Uncharacterized protein</fullName>
    </submittedName>
</protein>
<evidence type="ECO:0000313" key="1">
    <source>
        <dbReference type="EMBL" id="KDQ54050.1"/>
    </source>
</evidence>
<dbReference type="EMBL" id="KL197730">
    <property type="protein sequence ID" value="KDQ54050.1"/>
    <property type="molecule type" value="Genomic_DNA"/>
</dbReference>
<dbReference type="Proteomes" id="UP000027265">
    <property type="component" value="Unassembled WGS sequence"/>
</dbReference>
<evidence type="ECO:0000313" key="2">
    <source>
        <dbReference type="Proteomes" id="UP000027265"/>
    </source>
</evidence>
<organism evidence="1 2">
    <name type="scientific">Jaapia argillacea MUCL 33604</name>
    <dbReference type="NCBI Taxonomy" id="933084"/>
    <lineage>
        <taxon>Eukaryota</taxon>
        <taxon>Fungi</taxon>
        <taxon>Dikarya</taxon>
        <taxon>Basidiomycota</taxon>
        <taxon>Agaricomycotina</taxon>
        <taxon>Agaricomycetes</taxon>
        <taxon>Agaricomycetidae</taxon>
        <taxon>Jaapiales</taxon>
        <taxon>Jaapiaceae</taxon>
        <taxon>Jaapia</taxon>
    </lineage>
</organism>
<dbReference type="InParanoid" id="A0A067PJN6"/>
<dbReference type="AlphaFoldDB" id="A0A067PJN6"/>